<name>A0A7V5P176_9BACT</name>
<organism evidence="4">
    <name type="scientific">Thermodesulfatator atlanticus</name>
    <dbReference type="NCBI Taxonomy" id="501497"/>
    <lineage>
        <taxon>Bacteria</taxon>
        <taxon>Pseudomonadati</taxon>
        <taxon>Thermodesulfobacteriota</taxon>
        <taxon>Thermodesulfobacteria</taxon>
        <taxon>Thermodesulfobacteriales</taxon>
        <taxon>Thermodesulfatatoraceae</taxon>
        <taxon>Thermodesulfatator</taxon>
    </lineage>
</organism>
<dbReference type="Pfam" id="PF00294">
    <property type="entry name" value="PfkB"/>
    <property type="match status" value="1"/>
</dbReference>
<proteinExistence type="predicted"/>
<dbReference type="PANTHER" id="PTHR10584:SF166">
    <property type="entry name" value="RIBOKINASE"/>
    <property type="match status" value="1"/>
</dbReference>
<reference evidence="4" key="1">
    <citation type="journal article" date="2020" name="mSystems">
        <title>Genome- and Community-Level Interaction Insights into Carbon Utilization and Element Cycling Functions of Hydrothermarchaeota in Hydrothermal Sediment.</title>
        <authorList>
            <person name="Zhou Z."/>
            <person name="Liu Y."/>
            <person name="Xu W."/>
            <person name="Pan J."/>
            <person name="Luo Z.H."/>
            <person name="Li M."/>
        </authorList>
    </citation>
    <scope>NUCLEOTIDE SEQUENCE [LARGE SCALE GENOMIC DNA]</scope>
    <source>
        <strain evidence="4">HyVt-533</strain>
    </source>
</reference>
<comment type="caution">
    <text evidence="4">The sequence shown here is derived from an EMBL/GenBank/DDBJ whole genome shotgun (WGS) entry which is preliminary data.</text>
</comment>
<dbReference type="EMBL" id="DROK01000267">
    <property type="protein sequence ID" value="HHI97975.1"/>
    <property type="molecule type" value="Genomic_DNA"/>
</dbReference>
<dbReference type="InterPro" id="IPR029056">
    <property type="entry name" value="Ribokinase-like"/>
</dbReference>
<dbReference type="PANTHER" id="PTHR10584">
    <property type="entry name" value="SUGAR KINASE"/>
    <property type="match status" value="1"/>
</dbReference>
<dbReference type="Proteomes" id="UP000886101">
    <property type="component" value="Unassembled WGS sequence"/>
</dbReference>
<dbReference type="GO" id="GO:0016301">
    <property type="term" value="F:kinase activity"/>
    <property type="evidence" value="ECO:0007669"/>
    <property type="project" value="UniProtKB-KW"/>
</dbReference>
<keyword evidence="2" id="KW-0418">Kinase</keyword>
<feature type="domain" description="Carbohydrate kinase PfkB" evidence="3">
    <location>
        <begin position="180"/>
        <end position="258"/>
    </location>
</feature>
<dbReference type="SUPFAM" id="SSF53613">
    <property type="entry name" value="Ribokinase-like"/>
    <property type="match status" value="1"/>
</dbReference>
<sequence>MTMARYLLVGHLTRDLYNGAFYYGGAVLYAGLLARRLGFEVRVITSSAEKGLDYLFPEISFYHFGARETTTFRNVSTPEGRRQWVYARARPLSLKDVPPSWRRAEIVHLAPVLDEIAPEEARFLETSFLVANPQGWFRAVTEDGRVVPKIPDFSSWPRFKALVLSAEDVVGLTDLSPLKEKAEYLVLTQGARGATLYFQGEEFFHPAYPVPRVKDTTGAGDIFAAAFFAMLYAAQKPLVALKFALCLAAFSVTRTTLAAVPTLEEITSCLEREEPRFREN</sequence>
<dbReference type="InterPro" id="IPR011611">
    <property type="entry name" value="PfkB_dom"/>
</dbReference>
<evidence type="ECO:0000256" key="2">
    <source>
        <dbReference type="ARBA" id="ARBA00022777"/>
    </source>
</evidence>
<keyword evidence="1" id="KW-0808">Transferase</keyword>
<protein>
    <recommendedName>
        <fullName evidence="3">Carbohydrate kinase PfkB domain-containing protein</fullName>
    </recommendedName>
</protein>
<dbReference type="AlphaFoldDB" id="A0A7V5P176"/>
<dbReference type="Gene3D" id="3.40.1190.20">
    <property type="match status" value="1"/>
</dbReference>
<accession>A0A7V5P176</accession>
<evidence type="ECO:0000313" key="4">
    <source>
        <dbReference type="EMBL" id="HHI97975.1"/>
    </source>
</evidence>
<evidence type="ECO:0000256" key="1">
    <source>
        <dbReference type="ARBA" id="ARBA00022679"/>
    </source>
</evidence>
<gene>
    <name evidence="4" type="ORF">ENJ96_09020</name>
</gene>
<evidence type="ECO:0000259" key="3">
    <source>
        <dbReference type="Pfam" id="PF00294"/>
    </source>
</evidence>